<dbReference type="EMBL" id="JAFBEC010000001">
    <property type="protein sequence ID" value="MBM7631310.1"/>
    <property type="molecule type" value="Genomic_DNA"/>
</dbReference>
<name>A0ABS2P7C6_9BACL</name>
<keyword evidence="2" id="KW-0732">Signal</keyword>
<feature type="signal peptide" evidence="2">
    <location>
        <begin position="1"/>
        <end position="22"/>
    </location>
</feature>
<organism evidence="3 4">
    <name type="scientific">Geomicrobium sediminis</name>
    <dbReference type="NCBI Taxonomy" id="1347788"/>
    <lineage>
        <taxon>Bacteria</taxon>
        <taxon>Bacillati</taxon>
        <taxon>Bacillota</taxon>
        <taxon>Bacilli</taxon>
        <taxon>Bacillales</taxon>
        <taxon>Geomicrobium</taxon>
    </lineage>
</organism>
<dbReference type="Proteomes" id="UP000741863">
    <property type="component" value="Unassembled WGS sequence"/>
</dbReference>
<sequence>MKKLFITSAIVVVMVSSGSLLLKNDAIANSQPVVASVDWVLEQLAPYSERLTNLESEIDRLESEVEALKNR</sequence>
<keyword evidence="4" id="KW-1185">Reference proteome</keyword>
<protein>
    <submittedName>
        <fullName evidence="3">Peptidoglycan hydrolase CwlO-like protein</fullName>
    </submittedName>
</protein>
<comment type="caution">
    <text evidence="3">The sequence shown here is derived from an EMBL/GenBank/DDBJ whole genome shotgun (WGS) entry which is preliminary data.</text>
</comment>
<gene>
    <name evidence="3" type="ORF">JOD17_000401</name>
</gene>
<reference evidence="3 4" key="1">
    <citation type="submission" date="2021-01" db="EMBL/GenBank/DDBJ databases">
        <title>Genomic Encyclopedia of Type Strains, Phase IV (KMG-IV): sequencing the most valuable type-strain genomes for metagenomic binning, comparative biology and taxonomic classification.</title>
        <authorList>
            <person name="Goeker M."/>
        </authorList>
    </citation>
    <scope>NUCLEOTIDE SEQUENCE [LARGE SCALE GENOMIC DNA]</scope>
    <source>
        <strain evidence="3 4">DSM 25540</strain>
    </source>
</reference>
<evidence type="ECO:0000313" key="4">
    <source>
        <dbReference type="Proteomes" id="UP000741863"/>
    </source>
</evidence>
<evidence type="ECO:0000256" key="2">
    <source>
        <dbReference type="SAM" id="SignalP"/>
    </source>
</evidence>
<proteinExistence type="predicted"/>
<accession>A0ABS2P7C6</accession>
<feature type="chain" id="PRO_5045244911" evidence="2">
    <location>
        <begin position="23"/>
        <end position="71"/>
    </location>
</feature>
<evidence type="ECO:0000313" key="3">
    <source>
        <dbReference type="EMBL" id="MBM7631310.1"/>
    </source>
</evidence>
<dbReference type="RefSeq" id="WP_204695465.1">
    <property type="nucleotide sequence ID" value="NZ_JAFBEC010000001.1"/>
</dbReference>
<keyword evidence="1" id="KW-0175">Coiled coil</keyword>
<evidence type="ECO:0000256" key="1">
    <source>
        <dbReference type="SAM" id="Coils"/>
    </source>
</evidence>
<feature type="coiled-coil region" evidence="1">
    <location>
        <begin position="44"/>
        <end position="71"/>
    </location>
</feature>